<dbReference type="Proteomes" id="UP000317176">
    <property type="component" value="Unassembled WGS sequence"/>
</dbReference>
<name>A0A562LBZ9_9BRAD</name>
<protein>
    <submittedName>
        <fullName evidence="1">Uncharacterized protein</fullName>
    </submittedName>
</protein>
<comment type="caution">
    <text evidence="1">The sequence shown here is derived from an EMBL/GenBank/DDBJ whole genome shotgun (WGS) entry which is preliminary data.</text>
</comment>
<organism evidence="1 2">
    <name type="scientific">Bradyrhizobium daqingense</name>
    <dbReference type="NCBI Taxonomy" id="993502"/>
    <lineage>
        <taxon>Bacteria</taxon>
        <taxon>Pseudomonadati</taxon>
        <taxon>Pseudomonadota</taxon>
        <taxon>Alphaproteobacteria</taxon>
        <taxon>Hyphomicrobiales</taxon>
        <taxon>Nitrobacteraceae</taxon>
        <taxon>Bradyrhizobium</taxon>
    </lineage>
</organism>
<gene>
    <name evidence="1" type="ORF">IQ17_03315</name>
</gene>
<reference evidence="1 2" key="1">
    <citation type="journal article" date="2015" name="Stand. Genomic Sci.">
        <title>Genomic Encyclopedia of Bacterial and Archaeal Type Strains, Phase III: the genomes of soil and plant-associated and newly described type strains.</title>
        <authorList>
            <person name="Whitman W.B."/>
            <person name="Woyke T."/>
            <person name="Klenk H.P."/>
            <person name="Zhou Y."/>
            <person name="Lilburn T.G."/>
            <person name="Beck B.J."/>
            <person name="De Vos P."/>
            <person name="Vandamme P."/>
            <person name="Eisen J.A."/>
            <person name="Garrity G."/>
            <person name="Hugenholtz P."/>
            <person name="Kyrpides N.C."/>
        </authorList>
    </citation>
    <scope>NUCLEOTIDE SEQUENCE [LARGE SCALE GENOMIC DNA]</scope>
    <source>
        <strain evidence="1 2">CGMCC 1.10947</strain>
    </source>
</reference>
<evidence type="ECO:0000313" key="1">
    <source>
        <dbReference type="EMBL" id="TWI05150.1"/>
    </source>
</evidence>
<dbReference type="EMBL" id="VLKL01000008">
    <property type="protein sequence ID" value="TWI05150.1"/>
    <property type="molecule type" value="Genomic_DNA"/>
</dbReference>
<evidence type="ECO:0000313" key="2">
    <source>
        <dbReference type="Proteomes" id="UP000317176"/>
    </source>
</evidence>
<sequence>MGSNAQRRYREIMVLLPERMDEQRKMRIIGAIYEAHGSRRYKGKPFGITKAAKCIKQFIADDYKQHPDKAYGDIKTPWSLDAPIYEDGVATLADRATRSIWDEVPL</sequence>
<accession>A0A562LBZ9</accession>
<proteinExistence type="predicted"/>
<keyword evidence="2" id="KW-1185">Reference proteome</keyword>
<dbReference type="OrthoDB" id="8224561at2"/>
<dbReference type="RefSeq" id="WP_145633501.1">
    <property type="nucleotide sequence ID" value="NZ_CP088014.1"/>
</dbReference>
<dbReference type="AlphaFoldDB" id="A0A562LBZ9"/>